<protein>
    <recommendedName>
        <fullName evidence="3">Sulfotransferase domain-containing protein</fullName>
    </recommendedName>
</protein>
<name>A0ABT9GAC7_9GAMM</name>
<dbReference type="Proteomes" id="UP001242314">
    <property type="component" value="Unassembled WGS sequence"/>
</dbReference>
<comment type="caution">
    <text evidence="1">The sequence shown here is derived from an EMBL/GenBank/DDBJ whole genome shotgun (WGS) entry which is preliminary data.</text>
</comment>
<gene>
    <name evidence="1" type="ORF">QDH73_02060</name>
</gene>
<dbReference type="EMBL" id="JASGWX010000001">
    <property type="protein sequence ID" value="MDP4482830.1"/>
    <property type="molecule type" value="Genomic_DNA"/>
</dbReference>
<dbReference type="SUPFAM" id="SSF52540">
    <property type="entry name" value="P-loop containing nucleoside triphosphate hydrolases"/>
    <property type="match status" value="1"/>
</dbReference>
<evidence type="ECO:0008006" key="3">
    <source>
        <dbReference type="Google" id="ProtNLM"/>
    </source>
</evidence>
<accession>A0ABT9GAC7</accession>
<reference evidence="1 2" key="1">
    <citation type="submission" date="2023-04" db="EMBL/GenBank/DDBJ databases">
        <title>Novel Pseudoalteromonas species isolated from Pacific coral.</title>
        <authorList>
            <person name="Videau P."/>
            <person name="Shlafstein M.D."/>
            <person name="Oline D.K."/>
            <person name="Strangman W.K."/>
            <person name="Hahnke R.L."/>
            <person name="Saw J.H."/>
            <person name="Ushijima B."/>
        </authorList>
    </citation>
    <scope>NUCLEOTIDE SEQUENCE [LARGE SCALE GENOMIC DNA]</scope>
    <source>
        <strain evidence="1 2">LMG 14908</strain>
    </source>
</reference>
<dbReference type="RefSeq" id="WP_039485615.1">
    <property type="nucleotide sequence ID" value="NZ_JASGWX010000001.1"/>
</dbReference>
<keyword evidence="2" id="KW-1185">Reference proteome</keyword>
<organism evidence="1 2">
    <name type="scientific">Pseudoalteromonas distincta</name>
    <dbReference type="NCBI Taxonomy" id="77608"/>
    <lineage>
        <taxon>Bacteria</taxon>
        <taxon>Pseudomonadati</taxon>
        <taxon>Pseudomonadota</taxon>
        <taxon>Gammaproteobacteria</taxon>
        <taxon>Alteromonadales</taxon>
        <taxon>Pseudoalteromonadaceae</taxon>
        <taxon>Pseudoalteromonas</taxon>
    </lineage>
</organism>
<evidence type="ECO:0000313" key="2">
    <source>
        <dbReference type="Proteomes" id="UP001242314"/>
    </source>
</evidence>
<dbReference type="Gene3D" id="3.40.50.300">
    <property type="entry name" value="P-loop containing nucleotide triphosphate hydrolases"/>
    <property type="match status" value="1"/>
</dbReference>
<sequence length="323" mass="37009">MAKLILHVGMPKTGSSYIQGVLNKNHKVIEENGNIRILGGIKPHLLACYLIDDSRLGIRTDINELKKQYTNDIEELLKTQSANAETVVISSEYFILCGINKLKEYFNRIFESIEVVISVRRQDKLIASGFNQDVKALARTSNLTWDKTSSQHMDYWEYCEKWSAESIDVKVIDYDYVKKEKEGLLISFLNILKIDYKAIQNKLVSPDSNSSNYSLSHSEVLLKLAMNRNGMENQTELLEEFRKDLKKSTEFKLPVAYEKVIAANYKQSNQKFITKYLQNNTNSELSFHNVSPVNTPNSFSWNPLNGVEDVLEFILKKNTSGTK</sequence>
<dbReference type="InterPro" id="IPR027417">
    <property type="entry name" value="P-loop_NTPase"/>
</dbReference>
<proteinExistence type="predicted"/>
<evidence type="ECO:0000313" key="1">
    <source>
        <dbReference type="EMBL" id="MDP4482830.1"/>
    </source>
</evidence>